<dbReference type="Pfam" id="PF22516">
    <property type="entry name" value="PreP_C"/>
    <property type="match status" value="1"/>
</dbReference>
<dbReference type="EMBL" id="JAHLFQ010000110">
    <property type="protein sequence ID" value="MBU3804104.1"/>
    <property type="molecule type" value="Genomic_DNA"/>
</dbReference>
<dbReference type="InterPro" id="IPR013578">
    <property type="entry name" value="Peptidase_M16C_assoc"/>
</dbReference>
<dbReference type="GO" id="GO:0046872">
    <property type="term" value="F:metal ion binding"/>
    <property type="evidence" value="ECO:0007669"/>
    <property type="project" value="InterPro"/>
</dbReference>
<dbReference type="PANTHER" id="PTHR43016:SF13">
    <property type="entry name" value="PRESEQUENCE PROTEASE, MITOCHONDRIAL"/>
    <property type="match status" value="1"/>
</dbReference>
<dbReference type="SUPFAM" id="SSF63411">
    <property type="entry name" value="LuxS/MPP-like metallohydrolase"/>
    <property type="match status" value="4"/>
</dbReference>
<dbReference type="Gene3D" id="3.30.830.10">
    <property type="entry name" value="Metalloenzyme, LuxS/M16 peptidase-like"/>
    <property type="match status" value="4"/>
</dbReference>
<dbReference type="InterPro" id="IPR011249">
    <property type="entry name" value="Metalloenz_LuxS/M16"/>
</dbReference>
<dbReference type="GO" id="GO:0016485">
    <property type="term" value="P:protein processing"/>
    <property type="evidence" value="ECO:0007669"/>
    <property type="project" value="TreeGrafter"/>
</dbReference>
<name>A0A9E2KC12_9FIRM</name>
<evidence type="ECO:0000313" key="2">
    <source>
        <dbReference type="EMBL" id="MBU3804104.1"/>
    </source>
</evidence>
<sequence length="967" mass="110666">MAYPIKNYLLQEAKYIKEIDSDAIIYIHEKTKAKILLMSNKDPHKSFCIGFRTPPSDSTGVAHIIEHSVLCGSEKYPLKDPFVELAKGSLNTYLNAMTYPDKTLYPISSQNDKDFRNLMDVYLDAVFFPNIYKQKEIMMQEGWRYHLENAEDPIEYKGVVYNEMKGAFSSPEEIGFRMIKETLFPDTTYANESGGAPKDIPNLSYDAFIKFHKTYYHPSNAYICLYGDMDPQETLSYIDKAYLSRFDYLKIDSQIQRQTPFKAIIDKKGYYSATEGKENGLFLSYNLVVDEIVHRQTVLAMSILEYVLLDTPASPLKKALIAEGIGEDVYGAFQTHLKQPVFSIVAKNVAPEKEARFYTLIEEVLTKLANEGLPEHLLKGALQVKEFELREGDSSGYSKGLFYALAAMKSWIHDASPFIYLEYEKLLNDLKNAQGTGYFEGLIKQYLLNNTHGSRVALYPKVGLEKEIEDAVTEKLAAYKNSLSDIEIHALIEETKAFNAFQAKEDDPAAVSCIPLLAKEDLRREAKYPTFITKKTNNTEYIITPIFTNKIAYINWHIKLEGIEDKYVPYLGMIVGMLGKLDTKNFSYEALSSYMDEHIGSMSFHIQALNHTKKENYYLPIFSIQSKALLGEVGEQTKLMREVLVNTTFDNKERLLEIIREMKALMESSISSDGHRVAYGRLLSHLTNAEHFEEKARGLTFYHFVCDIEKNWEVVQDETVNLLKEAYAFLANKNRLIVGLTVDKEATDQVINSIEETISQLPEQEVANLNLDFKITEEKEALIYPSNVNYVATGYNFKALGYAYHGGLQMLKTILSMNYLWSRVRVQNGAYGCFCDFRKSGNMFFVSYRDPNLDQTLAIYKEVAQFVETLELTERENLQYLIGTISQMDFPFTPASEGKTAQIYYLMDIKEEELQKTRDELFATDNTILRSFAPMIKACLDKDHYCVFGNTQSIENAHAEFKEKTTI</sequence>
<gene>
    <name evidence="2" type="ORF">H9872_05025</name>
</gene>
<dbReference type="GO" id="GO:0004222">
    <property type="term" value="F:metalloendopeptidase activity"/>
    <property type="evidence" value="ECO:0007669"/>
    <property type="project" value="TreeGrafter"/>
</dbReference>
<reference evidence="2" key="2">
    <citation type="submission" date="2021-04" db="EMBL/GenBank/DDBJ databases">
        <authorList>
            <person name="Gilroy R."/>
        </authorList>
    </citation>
    <scope>NUCLEOTIDE SEQUENCE</scope>
    <source>
        <strain evidence="2">B5-657</strain>
    </source>
</reference>
<dbReference type="InterPro" id="IPR011765">
    <property type="entry name" value="Pept_M16_N"/>
</dbReference>
<dbReference type="SMART" id="SM01264">
    <property type="entry name" value="M16C_associated"/>
    <property type="match status" value="1"/>
</dbReference>
<dbReference type="PANTHER" id="PTHR43016">
    <property type="entry name" value="PRESEQUENCE PROTEASE"/>
    <property type="match status" value="1"/>
</dbReference>
<feature type="domain" description="Peptidase M16C associated" evidence="1">
    <location>
        <begin position="458"/>
        <end position="708"/>
    </location>
</feature>
<dbReference type="InterPro" id="IPR055130">
    <property type="entry name" value="PreP_C"/>
</dbReference>
<dbReference type="Pfam" id="PF08367">
    <property type="entry name" value="M16C_assoc"/>
    <property type="match status" value="1"/>
</dbReference>
<dbReference type="Pfam" id="PF00675">
    <property type="entry name" value="Peptidase_M16"/>
    <property type="match status" value="1"/>
</dbReference>
<dbReference type="Proteomes" id="UP000824229">
    <property type="component" value="Unassembled WGS sequence"/>
</dbReference>
<evidence type="ECO:0000313" key="3">
    <source>
        <dbReference type="Proteomes" id="UP000824229"/>
    </source>
</evidence>
<reference evidence="2" key="1">
    <citation type="journal article" date="2021" name="PeerJ">
        <title>Extensive microbial diversity within the chicken gut microbiome revealed by metagenomics and culture.</title>
        <authorList>
            <person name="Gilroy R."/>
            <person name="Ravi A."/>
            <person name="Getino M."/>
            <person name="Pursley I."/>
            <person name="Horton D.L."/>
            <person name="Alikhan N.F."/>
            <person name="Baker D."/>
            <person name="Gharbi K."/>
            <person name="Hall N."/>
            <person name="Watson M."/>
            <person name="Adriaenssens E.M."/>
            <person name="Foster-Nyarko E."/>
            <person name="Jarju S."/>
            <person name="Secka A."/>
            <person name="Antonio M."/>
            <person name="Oren A."/>
            <person name="Chaudhuri R.R."/>
            <person name="La Ragione R."/>
            <person name="Hildebrand F."/>
            <person name="Pallen M.J."/>
        </authorList>
    </citation>
    <scope>NUCLEOTIDE SEQUENCE</scope>
    <source>
        <strain evidence="2">B5-657</strain>
    </source>
</reference>
<comment type="caution">
    <text evidence="2">The sequence shown here is derived from an EMBL/GenBank/DDBJ whole genome shotgun (WGS) entry which is preliminary data.</text>
</comment>
<protein>
    <submittedName>
        <fullName evidence="2">Insulinase family protein</fullName>
    </submittedName>
</protein>
<proteinExistence type="predicted"/>
<evidence type="ECO:0000259" key="1">
    <source>
        <dbReference type="SMART" id="SM01264"/>
    </source>
</evidence>
<organism evidence="2 3">
    <name type="scientific">Candidatus Cellulosilyticum pullistercoris</name>
    <dbReference type="NCBI Taxonomy" id="2838521"/>
    <lineage>
        <taxon>Bacteria</taxon>
        <taxon>Bacillati</taxon>
        <taxon>Bacillota</taxon>
        <taxon>Clostridia</taxon>
        <taxon>Lachnospirales</taxon>
        <taxon>Cellulosilyticaceae</taxon>
        <taxon>Cellulosilyticum</taxon>
    </lineage>
</organism>
<accession>A0A9E2KC12</accession>
<dbReference type="InterPro" id="IPR007863">
    <property type="entry name" value="Peptidase_M16_C"/>
</dbReference>
<dbReference type="AlphaFoldDB" id="A0A9E2KC12"/>
<dbReference type="Pfam" id="PF05193">
    <property type="entry name" value="Peptidase_M16_C"/>
    <property type="match status" value="1"/>
</dbReference>
<dbReference type="FunFam" id="3.30.830.10:FF:000034">
    <property type="entry name" value="presequence protease 1, chloroplastic/mitochondrial"/>
    <property type="match status" value="1"/>
</dbReference>